<gene>
    <name evidence="1" type="ORF">ESCO40_00012</name>
</gene>
<reference evidence="1 2" key="1">
    <citation type="submission" date="2022-01" db="EMBL/GenBank/DDBJ databases">
        <title>Avian Pathogenic Escherichia coli bacteriophages.</title>
        <authorList>
            <person name="Nicolas M."/>
            <person name="Trotereau A."/>
            <person name="Schouler C."/>
        </authorList>
    </citation>
    <scope>NUCLEOTIDE SEQUENCE [LARGE SCALE GENOMIC DNA]</scope>
</reference>
<organism evidence="1 2">
    <name type="scientific">Escherichia phage vB_EcoS_ESCO40</name>
    <dbReference type="NCBI Taxonomy" id="2918880"/>
    <lineage>
        <taxon>Viruses</taxon>
        <taxon>Duplodnaviria</taxon>
        <taxon>Heunggongvirae</taxon>
        <taxon>Uroviricota</taxon>
        <taxon>Caudoviricetes</taxon>
        <taxon>Demerecviridae</taxon>
        <taxon>Markadamsvirinae</taxon>
        <taxon>Tequintavirus</taxon>
        <taxon>Tequintavirus ESCO40</taxon>
    </lineage>
</organism>
<evidence type="ECO:0000313" key="2">
    <source>
        <dbReference type="Proteomes" id="UP000831256"/>
    </source>
</evidence>
<name>A0AAE9HK27_9CAUD</name>
<dbReference type="Proteomes" id="UP000831256">
    <property type="component" value="Segment"/>
</dbReference>
<keyword evidence="2" id="KW-1185">Reference proteome</keyword>
<evidence type="ECO:0000313" key="1">
    <source>
        <dbReference type="EMBL" id="UPW38984.1"/>
    </source>
</evidence>
<dbReference type="EMBL" id="OM386660">
    <property type="protein sequence ID" value="UPW38984.1"/>
    <property type="molecule type" value="Genomic_DNA"/>
</dbReference>
<proteinExistence type="predicted"/>
<accession>A0AAE9HK27</accession>
<protein>
    <submittedName>
        <fullName evidence="1">Uncharacterized protein</fullName>
    </submittedName>
</protein>
<sequence length="109" mass="12572">MKLNFNELNTLHEILQFVNNNNISIPDDTLEVLTVIEKKVGIEIEDSWKPLSVLTPLNMKVIVKNIDTGEECKMIRKELADSYSPKSVVMYHDDTPKVLQTANYVWRLP</sequence>